<evidence type="ECO:0000313" key="2">
    <source>
        <dbReference type="EMBL" id="KAF6025400.1"/>
    </source>
</evidence>
<keyword evidence="1" id="KW-0175">Coiled coil</keyword>
<name>A0A7J7JGN6_BUGNE</name>
<evidence type="ECO:0000313" key="3">
    <source>
        <dbReference type="Proteomes" id="UP000593567"/>
    </source>
</evidence>
<proteinExistence type="predicted"/>
<evidence type="ECO:0000256" key="1">
    <source>
        <dbReference type="SAM" id="Coils"/>
    </source>
</evidence>
<accession>A0A7J7JGN6</accession>
<dbReference type="AlphaFoldDB" id="A0A7J7JGN6"/>
<dbReference type="EMBL" id="VXIV02002463">
    <property type="protein sequence ID" value="KAF6025400.1"/>
    <property type="molecule type" value="Genomic_DNA"/>
</dbReference>
<organism evidence="2 3">
    <name type="scientific">Bugula neritina</name>
    <name type="common">Brown bryozoan</name>
    <name type="synonym">Sertularia neritina</name>
    <dbReference type="NCBI Taxonomy" id="10212"/>
    <lineage>
        <taxon>Eukaryota</taxon>
        <taxon>Metazoa</taxon>
        <taxon>Spiralia</taxon>
        <taxon>Lophotrochozoa</taxon>
        <taxon>Bryozoa</taxon>
        <taxon>Gymnolaemata</taxon>
        <taxon>Cheilostomatida</taxon>
        <taxon>Flustrina</taxon>
        <taxon>Buguloidea</taxon>
        <taxon>Bugulidae</taxon>
        <taxon>Bugula</taxon>
    </lineage>
</organism>
<comment type="caution">
    <text evidence="2">The sequence shown here is derived from an EMBL/GenBank/DDBJ whole genome shotgun (WGS) entry which is preliminary data.</text>
</comment>
<gene>
    <name evidence="2" type="ORF">EB796_016291</name>
</gene>
<reference evidence="2" key="1">
    <citation type="submission" date="2020-06" db="EMBL/GenBank/DDBJ databases">
        <title>Draft genome of Bugula neritina, a colonial animal packing powerful symbionts and potential medicines.</title>
        <authorList>
            <person name="Rayko M."/>
        </authorList>
    </citation>
    <scope>NUCLEOTIDE SEQUENCE [LARGE SCALE GENOMIC DNA]</scope>
    <source>
        <strain evidence="2">Kwan_BN1</strain>
    </source>
</reference>
<dbReference type="Proteomes" id="UP000593567">
    <property type="component" value="Unassembled WGS sequence"/>
</dbReference>
<keyword evidence="3" id="KW-1185">Reference proteome</keyword>
<protein>
    <submittedName>
        <fullName evidence="2">Uncharacterized protein</fullName>
    </submittedName>
</protein>
<sequence>MFTTTLGNVVATIGEYKSSQCYTVEEEISEELRLKQQEIRKKRLEDLKLKDGERQRAAEERRKRREQEEECWHWKEVDVHRELLVPTCSFIFCFCKQLYSR</sequence>
<feature type="coiled-coil region" evidence="1">
    <location>
        <begin position="25"/>
        <end position="70"/>
    </location>
</feature>